<dbReference type="SUPFAM" id="SSF50129">
    <property type="entry name" value="GroES-like"/>
    <property type="match status" value="1"/>
</dbReference>
<protein>
    <submittedName>
        <fullName evidence="9">Aldehyde dehydrogenase</fullName>
    </submittedName>
</protein>
<dbReference type="Pfam" id="PF00107">
    <property type="entry name" value="ADH_zinc_N"/>
    <property type="match status" value="1"/>
</dbReference>
<name>A0A0L8M3F5_STRVG</name>
<dbReference type="PANTHER" id="PTHR42813:SF3">
    <property type="entry name" value="GLUTATHIONE-INDEPENDENT FORMALDEHYDE DEHYDROGENASE"/>
    <property type="match status" value="1"/>
</dbReference>
<evidence type="ECO:0000256" key="2">
    <source>
        <dbReference type="ARBA" id="ARBA00008072"/>
    </source>
</evidence>
<comment type="cofactor">
    <cofactor evidence="1">
        <name>Zn(2+)</name>
        <dbReference type="ChEBI" id="CHEBI:29105"/>
    </cofactor>
</comment>
<keyword evidence="4" id="KW-0862">Zinc</keyword>
<evidence type="ECO:0000313" key="10">
    <source>
        <dbReference type="Proteomes" id="UP000037084"/>
    </source>
</evidence>
<evidence type="ECO:0000256" key="1">
    <source>
        <dbReference type="ARBA" id="ARBA00001947"/>
    </source>
</evidence>
<evidence type="ECO:0000256" key="6">
    <source>
        <dbReference type="SAM" id="MobiDB-lite"/>
    </source>
</evidence>
<dbReference type="InterPro" id="IPR011032">
    <property type="entry name" value="GroES-like_sf"/>
</dbReference>
<reference evidence="10" key="1">
    <citation type="submission" date="2015-07" db="EMBL/GenBank/DDBJ databases">
        <authorList>
            <consortium name="Consortium for Microbial Forensics and Genomics (microFORGE)"/>
            <person name="Knight B.M."/>
            <person name="Roberts D.P."/>
            <person name="Lin D."/>
            <person name="Hari K."/>
            <person name="Fletcher J."/>
            <person name="Melcher U."/>
            <person name="Blagden T."/>
            <person name="Winegar R.A."/>
        </authorList>
    </citation>
    <scope>NUCLEOTIDE SEQUENCE [LARGE SCALE GENOMIC DNA]</scope>
    <source>
        <strain evidence="10">NRRL B-1447</strain>
    </source>
</reference>
<evidence type="ECO:0000313" key="9">
    <source>
        <dbReference type="EMBL" id="KOG44874.1"/>
    </source>
</evidence>
<evidence type="ECO:0000256" key="3">
    <source>
        <dbReference type="ARBA" id="ARBA00022723"/>
    </source>
</evidence>
<feature type="domain" description="Alcohol dehydrogenase-like C-terminal" evidence="7">
    <location>
        <begin position="188"/>
        <end position="294"/>
    </location>
</feature>
<dbReference type="InterPro" id="IPR036291">
    <property type="entry name" value="NAD(P)-bd_dom_sf"/>
</dbReference>
<keyword evidence="5" id="KW-0520">NAD</keyword>
<evidence type="ECO:0000256" key="4">
    <source>
        <dbReference type="ARBA" id="ARBA00022833"/>
    </source>
</evidence>
<dbReference type="InterPro" id="IPR013154">
    <property type="entry name" value="ADH-like_N"/>
</dbReference>
<comment type="caution">
    <text evidence="9">The sequence shown here is derived from an EMBL/GenBank/DDBJ whole genome shotgun (WGS) entry which is preliminary data.</text>
</comment>
<dbReference type="Pfam" id="PF08240">
    <property type="entry name" value="ADH_N"/>
    <property type="match status" value="1"/>
</dbReference>
<evidence type="ECO:0000259" key="8">
    <source>
        <dbReference type="Pfam" id="PF08240"/>
    </source>
</evidence>
<dbReference type="Gene3D" id="3.90.180.10">
    <property type="entry name" value="Medium-chain alcohol dehydrogenases, catalytic domain"/>
    <property type="match status" value="1"/>
</dbReference>
<feature type="region of interest" description="Disordered" evidence="6">
    <location>
        <begin position="409"/>
        <end position="428"/>
    </location>
</feature>
<proteinExistence type="inferred from homology"/>
<sequence length="428" mass="46022">MKAAVYEGPRTVTVKDVPDARIEHPADILVKVTTTNICGSDLHMYEGRTSFETGRAMGHENLGQVVEVGAAVGKVKVGDWVVLPFNIACGFCKQCEQGLTNYCLTMQPKADMAGAAYGFAEMGPYQGGQAELLRVPYGDFNALRLGEDAAERQLDYVMLADILPTGYHATEMAGVKPGDQTVVHGAGPVGLMAAYSALLKGAGRVWVADHQPDRLRLAEQIGAIPINTAEQDPAEVVKDATLGLGADNGCECVGYQAHDPQGHEDATLTMNGLIDSVRFTGRIGVVGVFVPEDPGALEAQGELAAEGKIPIDFGKLWFKGQTIGTGQAPVKRYNRALRDLIAGGRAEPSFVVSHELDLDEAPSAYEHFDNRDDGWTKVVLHPDGTHRSGRRGGSSHLTLQELRHRAAEHGIHGRSHMNKHQLEEALGY</sequence>
<dbReference type="PANTHER" id="PTHR42813">
    <property type="entry name" value="ZINC-TYPE ALCOHOL DEHYDROGENASE-LIKE"/>
    <property type="match status" value="1"/>
</dbReference>
<dbReference type="Proteomes" id="UP000037084">
    <property type="component" value="Unassembled WGS sequence"/>
</dbReference>
<dbReference type="GO" id="GO:0046872">
    <property type="term" value="F:metal ion binding"/>
    <property type="evidence" value="ECO:0007669"/>
    <property type="project" value="UniProtKB-KW"/>
</dbReference>
<keyword evidence="3" id="KW-0479">Metal-binding</keyword>
<evidence type="ECO:0000256" key="5">
    <source>
        <dbReference type="ARBA" id="ARBA00023027"/>
    </source>
</evidence>
<evidence type="ECO:0000259" key="7">
    <source>
        <dbReference type="Pfam" id="PF00107"/>
    </source>
</evidence>
<dbReference type="Gene3D" id="3.40.50.720">
    <property type="entry name" value="NAD(P)-binding Rossmann-like Domain"/>
    <property type="match status" value="1"/>
</dbReference>
<dbReference type="CDD" id="cd08282">
    <property type="entry name" value="PFDH_like"/>
    <property type="match status" value="1"/>
</dbReference>
<comment type="similarity">
    <text evidence="2">Belongs to the zinc-containing alcohol dehydrogenase family.</text>
</comment>
<dbReference type="RefSeq" id="WP_053177045.1">
    <property type="nucleotide sequence ID" value="NZ_LGUV01000375.1"/>
</dbReference>
<gene>
    <name evidence="9" type="ORF">ADK75_33885</name>
</gene>
<dbReference type="InterPro" id="IPR013149">
    <property type="entry name" value="ADH-like_C"/>
</dbReference>
<feature type="domain" description="Alcohol dehydrogenase-like N-terminal" evidence="8">
    <location>
        <begin position="25"/>
        <end position="137"/>
    </location>
</feature>
<dbReference type="OrthoDB" id="241504at2"/>
<dbReference type="AlphaFoldDB" id="A0A0L8M3F5"/>
<organism evidence="9 10">
    <name type="scientific">Streptomyces virginiae</name>
    <name type="common">Streptomyces cinnamonensis</name>
    <dbReference type="NCBI Taxonomy" id="1961"/>
    <lineage>
        <taxon>Bacteria</taxon>
        <taxon>Bacillati</taxon>
        <taxon>Actinomycetota</taxon>
        <taxon>Actinomycetes</taxon>
        <taxon>Kitasatosporales</taxon>
        <taxon>Streptomycetaceae</taxon>
        <taxon>Streptomyces</taxon>
    </lineage>
</organism>
<accession>A0A0L8M3F5</accession>
<dbReference type="EMBL" id="LGUV01000375">
    <property type="protein sequence ID" value="KOG44874.1"/>
    <property type="molecule type" value="Genomic_DNA"/>
</dbReference>
<dbReference type="PATRIC" id="fig|1961.12.peg.7464"/>
<dbReference type="SUPFAM" id="SSF51735">
    <property type="entry name" value="NAD(P)-binding Rossmann-fold domains"/>
    <property type="match status" value="1"/>
</dbReference>